<comment type="similarity">
    <text evidence="2">Belongs to the universal ribosomal protein uS3 family.</text>
</comment>
<evidence type="ECO:0000313" key="9">
    <source>
        <dbReference type="Proteomes" id="UP000310200"/>
    </source>
</evidence>
<dbReference type="STRING" id="300112.A0A4S2L0W8"/>
<feature type="domain" description="AB hydrolase-1" evidence="7">
    <location>
        <begin position="8"/>
        <end position="114"/>
    </location>
</feature>
<evidence type="ECO:0000259" key="7">
    <source>
        <dbReference type="Pfam" id="PF00561"/>
    </source>
</evidence>
<dbReference type="InterPro" id="IPR026146">
    <property type="entry name" value="Ribosomal_uS3m"/>
</dbReference>
<dbReference type="Proteomes" id="UP000310200">
    <property type="component" value="Unassembled WGS sequence"/>
</dbReference>
<evidence type="ECO:0000256" key="2">
    <source>
        <dbReference type="ARBA" id="ARBA00010761"/>
    </source>
</evidence>
<proteinExistence type="inferred from homology"/>
<dbReference type="GO" id="GO:0006412">
    <property type="term" value="P:translation"/>
    <property type="evidence" value="ECO:0007669"/>
    <property type="project" value="TreeGrafter"/>
</dbReference>
<evidence type="ECO:0000256" key="5">
    <source>
        <dbReference type="ARBA" id="ARBA00023128"/>
    </source>
</evidence>
<organism evidence="8 9">
    <name type="scientific">Temnothorax longispinosus</name>
    <dbReference type="NCBI Taxonomy" id="300112"/>
    <lineage>
        <taxon>Eukaryota</taxon>
        <taxon>Metazoa</taxon>
        <taxon>Ecdysozoa</taxon>
        <taxon>Arthropoda</taxon>
        <taxon>Hexapoda</taxon>
        <taxon>Insecta</taxon>
        <taxon>Pterygota</taxon>
        <taxon>Neoptera</taxon>
        <taxon>Endopterygota</taxon>
        <taxon>Hymenoptera</taxon>
        <taxon>Apocrita</taxon>
        <taxon>Aculeata</taxon>
        <taxon>Formicoidea</taxon>
        <taxon>Formicidae</taxon>
        <taxon>Myrmicinae</taxon>
        <taxon>Temnothorax</taxon>
    </lineage>
</organism>
<name>A0A4S2L0W8_9HYME</name>
<comment type="subcellular location">
    <subcellularLocation>
        <location evidence="1">Mitochondrion</location>
    </subcellularLocation>
</comment>
<evidence type="ECO:0000313" key="8">
    <source>
        <dbReference type="EMBL" id="TGZ55716.1"/>
    </source>
</evidence>
<keyword evidence="3" id="KW-0809">Transit peptide</keyword>
<dbReference type="GO" id="GO:0005840">
    <property type="term" value="C:ribosome"/>
    <property type="evidence" value="ECO:0007669"/>
    <property type="project" value="UniProtKB-KW"/>
</dbReference>
<dbReference type="InterPro" id="IPR029058">
    <property type="entry name" value="AB_hydrolase_fold"/>
</dbReference>
<dbReference type="Gene3D" id="3.40.50.1820">
    <property type="entry name" value="alpha/beta hydrolase"/>
    <property type="match status" value="1"/>
</dbReference>
<evidence type="ECO:0000256" key="4">
    <source>
        <dbReference type="ARBA" id="ARBA00022980"/>
    </source>
</evidence>
<dbReference type="Pfam" id="PF00561">
    <property type="entry name" value="Abhydrolase_1"/>
    <property type="match status" value="1"/>
</dbReference>
<comment type="caution">
    <text evidence="8">The sequence shown here is derived from an EMBL/GenBank/DDBJ whole genome shotgun (WGS) entry which is preliminary data.</text>
</comment>
<protein>
    <recommendedName>
        <fullName evidence="7">AB hydrolase-1 domain-containing protein</fullName>
    </recommendedName>
</protein>
<dbReference type="AlphaFoldDB" id="A0A4S2L0W8"/>
<keyword evidence="6" id="KW-0687">Ribonucleoprotein</keyword>
<keyword evidence="4" id="KW-0689">Ribosomal protein</keyword>
<reference evidence="8 9" key="1">
    <citation type="journal article" date="2019" name="Philos. Trans. R. Soc. Lond., B, Biol. Sci.">
        <title>Ant behaviour and brain gene expression of defending hosts depend on the ecological success of the intruding social parasite.</title>
        <authorList>
            <person name="Kaur R."/>
            <person name="Stoldt M."/>
            <person name="Jongepier E."/>
            <person name="Feldmeyer B."/>
            <person name="Menzel F."/>
            <person name="Bornberg-Bauer E."/>
            <person name="Foitzik S."/>
        </authorList>
    </citation>
    <scope>NUCLEOTIDE SEQUENCE [LARGE SCALE GENOMIC DNA]</scope>
    <source>
        <tissue evidence="8">Whole body</tissue>
    </source>
</reference>
<dbReference type="SUPFAM" id="SSF53474">
    <property type="entry name" value="alpha/beta-Hydrolases"/>
    <property type="match status" value="1"/>
</dbReference>
<keyword evidence="5" id="KW-0496">Mitochondrion</keyword>
<sequence length="353" mass="40915">MYIITFLLADQGYDVWIGNMRGNNYCRSHLSRDWNKRSAGHVFDYILNYTKQKDLYYIGHSMGNAALLILLSSKPEYNIKIKMAICLAPTSFWIKVSPAVNEFANILPTFKEVLRERETYDVFPQSLATVTVGRMLCNDNTLTQFICVTILFIITGPDPAQLNITTLPDIFSYFLAGSSVQTLEHFYQNSYKRVVATILPAVQQTLRQRHFHTSTVVSKTQSGRYKVTINKDRPLTYEMANPPHYLAHRKSWNSWNTSNIKDGNRPSETAIEDMFIRQFMTGTWHNLFASEVIIKRQHNIIRIAGIITRAIMPYKIYFLTGYTEELLSYWLQCPVKVELVTIDNKKEVIFKYI</sequence>
<dbReference type="EMBL" id="QBLH01000429">
    <property type="protein sequence ID" value="TGZ55716.1"/>
    <property type="molecule type" value="Genomic_DNA"/>
</dbReference>
<dbReference type="GO" id="GO:0005739">
    <property type="term" value="C:mitochondrion"/>
    <property type="evidence" value="ECO:0007669"/>
    <property type="project" value="UniProtKB-SubCell"/>
</dbReference>
<gene>
    <name evidence="8" type="ORF">DBV15_01346</name>
</gene>
<dbReference type="GO" id="GO:1990904">
    <property type="term" value="C:ribonucleoprotein complex"/>
    <property type="evidence" value="ECO:0007669"/>
    <property type="project" value="UniProtKB-KW"/>
</dbReference>
<accession>A0A4S2L0W8</accession>
<evidence type="ECO:0000256" key="6">
    <source>
        <dbReference type="ARBA" id="ARBA00023274"/>
    </source>
</evidence>
<keyword evidence="9" id="KW-1185">Reference proteome</keyword>
<dbReference type="PANTHER" id="PTHR21244:SF1">
    <property type="entry name" value="SMALL RIBOSOMAL SUBUNIT PROTEIN US3M"/>
    <property type="match status" value="1"/>
</dbReference>
<dbReference type="PANTHER" id="PTHR21244">
    <property type="entry name" value="MITOCHONDRIAL 28S RIBOSOMAL PROTEIN S24"/>
    <property type="match status" value="1"/>
</dbReference>
<evidence type="ECO:0000256" key="3">
    <source>
        <dbReference type="ARBA" id="ARBA00022946"/>
    </source>
</evidence>
<dbReference type="InterPro" id="IPR000073">
    <property type="entry name" value="AB_hydrolase_1"/>
</dbReference>
<dbReference type="Pfam" id="PF14955">
    <property type="entry name" value="MRP-S24"/>
    <property type="match status" value="1"/>
</dbReference>
<evidence type="ECO:0000256" key="1">
    <source>
        <dbReference type="ARBA" id="ARBA00004173"/>
    </source>
</evidence>